<keyword evidence="3 4" id="KW-0346">Stress response</keyword>
<dbReference type="Pfam" id="PF01025">
    <property type="entry name" value="GrpE"/>
    <property type="match status" value="1"/>
</dbReference>
<dbReference type="InterPro" id="IPR000740">
    <property type="entry name" value="GrpE"/>
</dbReference>
<feature type="region of interest" description="Disordered" evidence="6">
    <location>
        <begin position="1"/>
        <end position="101"/>
    </location>
</feature>
<dbReference type="InterPro" id="IPR013805">
    <property type="entry name" value="GrpE_CC"/>
</dbReference>
<comment type="subcellular location">
    <subcellularLocation>
        <location evidence="3">Cytoplasm</location>
    </subcellularLocation>
</comment>
<comment type="subunit">
    <text evidence="3">Homodimer.</text>
</comment>
<dbReference type="RefSeq" id="WP_274200188.1">
    <property type="nucleotide sequence ID" value="NZ_JAQZAO010000004.1"/>
</dbReference>
<comment type="caution">
    <text evidence="7">The sequence shown here is derived from an EMBL/GenBank/DDBJ whole genome shotgun (WGS) entry which is preliminary data.</text>
</comment>
<dbReference type="Proteomes" id="UP001300763">
    <property type="component" value="Unassembled WGS sequence"/>
</dbReference>
<dbReference type="HAMAP" id="MF_01151">
    <property type="entry name" value="GrpE"/>
    <property type="match status" value="1"/>
</dbReference>
<evidence type="ECO:0000313" key="8">
    <source>
        <dbReference type="Proteomes" id="UP001300763"/>
    </source>
</evidence>
<accession>A0ABT5SS13</accession>
<feature type="region of interest" description="Disordered" evidence="6">
    <location>
        <begin position="237"/>
        <end position="257"/>
    </location>
</feature>
<feature type="compositionally biased region" description="Low complexity" evidence="6">
    <location>
        <begin position="29"/>
        <end position="96"/>
    </location>
</feature>
<keyword evidence="2 3" id="KW-0143">Chaperone</keyword>
<evidence type="ECO:0000256" key="6">
    <source>
        <dbReference type="SAM" id="MobiDB-lite"/>
    </source>
</evidence>
<dbReference type="CDD" id="cd00446">
    <property type="entry name" value="GrpE"/>
    <property type="match status" value="1"/>
</dbReference>
<dbReference type="EMBL" id="JAQZAO010000004">
    <property type="protein sequence ID" value="MDD7965640.1"/>
    <property type="molecule type" value="Genomic_DNA"/>
</dbReference>
<evidence type="ECO:0000313" key="7">
    <source>
        <dbReference type="EMBL" id="MDD7965640.1"/>
    </source>
</evidence>
<keyword evidence="8" id="KW-1185">Reference proteome</keyword>
<reference evidence="7 8" key="1">
    <citation type="submission" date="2023-02" db="EMBL/GenBank/DDBJ databases">
        <title>Genome sequencing required for Actinomycetospora new species description.</title>
        <authorList>
            <person name="Saimee Y."/>
            <person name="Duangmal K."/>
        </authorList>
    </citation>
    <scope>NUCLEOTIDE SEQUENCE [LARGE SCALE GENOMIC DNA]</scope>
    <source>
        <strain evidence="7 8">DW7H6</strain>
    </source>
</reference>
<dbReference type="SUPFAM" id="SSF51064">
    <property type="entry name" value="Head domain of nucleotide exchange factor GrpE"/>
    <property type="match status" value="1"/>
</dbReference>
<evidence type="ECO:0000256" key="1">
    <source>
        <dbReference type="ARBA" id="ARBA00009054"/>
    </source>
</evidence>
<evidence type="ECO:0000256" key="2">
    <source>
        <dbReference type="ARBA" id="ARBA00023186"/>
    </source>
</evidence>
<protein>
    <recommendedName>
        <fullName evidence="3 4">Protein GrpE</fullName>
    </recommendedName>
    <alternativeName>
        <fullName evidence="3">HSP-70 cofactor</fullName>
    </alternativeName>
</protein>
<dbReference type="PANTHER" id="PTHR21237:SF23">
    <property type="entry name" value="GRPE PROTEIN HOMOLOG, MITOCHONDRIAL"/>
    <property type="match status" value="1"/>
</dbReference>
<keyword evidence="3" id="KW-0963">Cytoplasm</keyword>
<dbReference type="SUPFAM" id="SSF58014">
    <property type="entry name" value="Coiled-coil domain of nucleotide exchange factor GrpE"/>
    <property type="match status" value="1"/>
</dbReference>
<dbReference type="NCBIfam" id="NF010761">
    <property type="entry name" value="PRK14164.1"/>
    <property type="match status" value="1"/>
</dbReference>
<sequence>MQDPVVGQDRADATDVPTDSSVGGVPTSGQDAPGGTAQADGATDGGETAAPDGAEAIAGEARAAQAAAEASAASATAAEGAGEAPAASAASTASATDPELERVRAELAERTADLQRVSAEFANYRRRTERERESTVAGAKASVAGELLTVLDDVERAQTHGDLTGPFKVVADRLTETLHRAGLQPFGAEGDAFDPSVHEAVAHETSPDVSAPTVTTVMRRGYRFGDKVLRAAMVGVTDTDGSAPAGTPSEPADAGRS</sequence>
<comment type="function">
    <text evidence="3 4">Participates actively in the response to hyperosmotic and heat shock by preventing the aggregation of stress-denatured proteins, in association with DnaK and GrpE. It is the nucleotide exchange factor for DnaK and may function as a thermosensor. Unfolded proteins bind initially to DnaJ; upon interaction with the DnaJ-bound protein, DnaK hydrolyzes its bound ATP, resulting in the formation of a stable complex. GrpE releases ADP from DnaK; ATP binding to DnaK triggers the release of the substrate protein, thus completing the reaction cycle. Several rounds of ATP-dependent interactions between DnaJ, DnaK and GrpE are required for fully efficient folding.</text>
</comment>
<dbReference type="Gene3D" id="2.30.22.10">
    <property type="entry name" value="Head domain of nucleotide exchange factor GrpE"/>
    <property type="match status" value="1"/>
</dbReference>
<dbReference type="PROSITE" id="PS01071">
    <property type="entry name" value="GRPE"/>
    <property type="match status" value="1"/>
</dbReference>
<evidence type="ECO:0000256" key="3">
    <source>
        <dbReference type="HAMAP-Rule" id="MF_01151"/>
    </source>
</evidence>
<organism evidence="7 8">
    <name type="scientific">Actinomycetospora lemnae</name>
    <dbReference type="NCBI Taxonomy" id="3019891"/>
    <lineage>
        <taxon>Bacteria</taxon>
        <taxon>Bacillati</taxon>
        <taxon>Actinomycetota</taxon>
        <taxon>Actinomycetes</taxon>
        <taxon>Pseudonocardiales</taxon>
        <taxon>Pseudonocardiaceae</taxon>
        <taxon>Actinomycetospora</taxon>
    </lineage>
</organism>
<evidence type="ECO:0000256" key="5">
    <source>
        <dbReference type="RuleBase" id="RU004478"/>
    </source>
</evidence>
<name>A0ABT5SS13_9PSEU</name>
<dbReference type="Gene3D" id="3.90.20.20">
    <property type="match status" value="1"/>
</dbReference>
<gene>
    <name evidence="3 7" type="primary">grpE</name>
    <name evidence="7" type="ORF">PGB27_09810</name>
</gene>
<proteinExistence type="inferred from homology"/>
<dbReference type="PANTHER" id="PTHR21237">
    <property type="entry name" value="GRPE PROTEIN"/>
    <property type="match status" value="1"/>
</dbReference>
<comment type="similarity">
    <text evidence="1 3 5">Belongs to the GrpE family.</text>
</comment>
<dbReference type="InterPro" id="IPR009012">
    <property type="entry name" value="GrpE_head"/>
</dbReference>
<evidence type="ECO:0000256" key="4">
    <source>
        <dbReference type="RuleBase" id="RU000639"/>
    </source>
</evidence>
<dbReference type="PRINTS" id="PR00773">
    <property type="entry name" value="GRPEPROTEIN"/>
</dbReference>